<dbReference type="RefSeq" id="XP_020897269.1">
    <property type="nucleotide sequence ID" value="XM_021041610.2"/>
</dbReference>
<dbReference type="AlphaFoldDB" id="A0A913X132"/>
<evidence type="ECO:0000313" key="1">
    <source>
        <dbReference type="EnsemblMetazoa" id="XP_020897269.1"/>
    </source>
</evidence>
<name>A0A913X132_EXADI</name>
<sequence>MTSTKSLQPPDVKRTFSLETKDLNHDNEQAKLVNKREIYRQRNQQYVKAMYGDIAAKEEVRKNNRISLQQQIQEHDNNFQRHLKERYKESDFAINYDKACLQQDAVDKYERLKYLKTFRDENKKIMERKAEQLKHERQAAYVQERKLLSQSPINWSKTLH</sequence>
<reference evidence="1" key="1">
    <citation type="submission" date="2022-11" db="UniProtKB">
        <authorList>
            <consortium name="EnsemblMetazoa"/>
        </authorList>
    </citation>
    <scope>IDENTIFICATION</scope>
</reference>
<keyword evidence="2" id="KW-1185">Reference proteome</keyword>
<evidence type="ECO:0000313" key="2">
    <source>
        <dbReference type="Proteomes" id="UP000887567"/>
    </source>
</evidence>
<dbReference type="GeneID" id="110236122"/>
<dbReference type="OrthoDB" id="9992297at2759"/>
<dbReference type="OMA" id="PDVHQHN"/>
<proteinExistence type="predicted"/>
<accession>A0A913X132</accession>
<dbReference type="Proteomes" id="UP000887567">
    <property type="component" value="Unplaced"/>
</dbReference>
<dbReference type="KEGG" id="epa:110236122"/>
<protein>
    <submittedName>
        <fullName evidence="1">Uncharacterized protein</fullName>
    </submittedName>
</protein>
<organism evidence="1 2">
    <name type="scientific">Exaiptasia diaphana</name>
    <name type="common">Tropical sea anemone</name>
    <name type="synonym">Aiptasia pulchella</name>
    <dbReference type="NCBI Taxonomy" id="2652724"/>
    <lineage>
        <taxon>Eukaryota</taxon>
        <taxon>Metazoa</taxon>
        <taxon>Cnidaria</taxon>
        <taxon>Anthozoa</taxon>
        <taxon>Hexacorallia</taxon>
        <taxon>Actiniaria</taxon>
        <taxon>Aiptasiidae</taxon>
        <taxon>Exaiptasia</taxon>
    </lineage>
</organism>
<dbReference type="EnsemblMetazoa" id="XM_021041610.2">
    <property type="protein sequence ID" value="XP_020897269.1"/>
    <property type="gene ID" value="LOC110236122"/>
</dbReference>